<evidence type="ECO:0000313" key="2">
    <source>
        <dbReference type="EMBL" id="MBM7414343.1"/>
    </source>
</evidence>
<feature type="transmembrane region" description="Helical" evidence="1">
    <location>
        <begin position="87"/>
        <end position="108"/>
    </location>
</feature>
<feature type="transmembrane region" description="Helical" evidence="1">
    <location>
        <begin position="61"/>
        <end position="80"/>
    </location>
</feature>
<organism evidence="2 3">
    <name type="scientific">Rhodococcoides corynebacterioides</name>
    <dbReference type="NCBI Taxonomy" id="53972"/>
    <lineage>
        <taxon>Bacteria</taxon>
        <taxon>Bacillati</taxon>
        <taxon>Actinomycetota</taxon>
        <taxon>Actinomycetes</taxon>
        <taxon>Mycobacteriales</taxon>
        <taxon>Nocardiaceae</taxon>
        <taxon>Rhodococcoides</taxon>
    </lineage>
</organism>
<keyword evidence="1" id="KW-1133">Transmembrane helix</keyword>
<proteinExistence type="predicted"/>
<keyword evidence="3" id="KW-1185">Reference proteome</keyword>
<name>A0ABS2KQZ9_9NOCA</name>
<dbReference type="RefSeq" id="WP_239532371.1">
    <property type="nucleotide sequence ID" value="NZ_JAFBBK010000001.1"/>
</dbReference>
<reference evidence="2 3" key="1">
    <citation type="submission" date="2021-01" db="EMBL/GenBank/DDBJ databases">
        <title>Genomics of switchgrass bacterial isolates.</title>
        <authorList>
            <person name="Shade A."/>
        </authorList>
    </citation>
    <scope>NUCLEOTIDE SEQUENCE [LARGE SCALE GENOMIC DNA]</scope>
    <source>
        <strain evidence="2 3">PvP111</strain>
    </source>
</reference>
<comment type="caution">
    <text evidence="2">The sequence shown here is derived from an EMBL/GenBank/DDBJ whole genome shotgun (WGS) entry which is preliminary data.</text>
</comment>
<dbReference type="PANTHER" id="PTHR36974:SF1">
    <property type="entry name" value="DOXX FAMILY MEMBRANE PROTEIN"/>
    <property type="match status" value="1"/>
</dbReference>
<keyword evidence="1" id="KW-0472">Membrane</keyword>
<dbReference type="PANTHER" id="PTHR36974">
    <property type="entry name" value="MEMBRANE PROTEIN-RELATED"/>
    <property type="match status" value="1"/>
</dbReference>
<evidence type="ECO:0000256" key="1">
    <source>
        <dbReference type="SAM" id="Phobius"/>
    </source>
</evidence>
<evidence type="ECO:0000313" key="3">
    <source>
        <dbReference type="Proteomes" id="UP000703038"/>
    </source>
</evidence>
<keyword evidence="1" id="KW-0812">Transmembrane</keyword>
<dbReference type="Proteomes" id="UP000703038">
    <property type="component" value="Unassembled WGS sequence"/>
</dbReference>
<gene>
    <name evidence="2" type="ORF">JOE42_001076</name>
</gene>
<feature type="transmembrane region" description="Helical" evidence="1">
    <location>
        <begin position="20"/>
        <end position="41"/>
    </location>
</feature>
<dbReference type="EMBL" id="JAFBBK010000001">
    <property type="protein sequence ID" value="MBM7414343.1"/>
    <property type="molecule type" value="Genomic_DNA"/>
</dbReference>
<protein>
    <submittedName>
        <fullName evidence="2">Membrane protein</fullName>
    </submittedName>
</protein>
<accession>A0ABS2KQZ9</accession>
<sequence length="143" mass="15290">MTLRTLPLLDSVRRPSRRRAADTAAQRLAVLLGGAGVLHFVTPAPFDSQVPHVLPGSPRTYTYVSGVAELGLAAGLIVPGTRRLTGAAAAVFFVAVFPANLQMAASWLQSEKTSTAMKVGVVARLPLQIPLITQSWKVYRDAR</sequence>